<evidence type="ECO:0000313" key="1">
    <source>
        <dbReference type="EMBL" id="KAL0285520.1"/>
    </source>
</evidence>
<reference evidence="1" key="1">
    <citation type="submission" date="2020-06" db="EMBL/GenBank/DDBJ databases">
        <authorList>
            <person name="Li T."/>
            <person name="Hu X."/>
            <person name="Zhang T."/>
            <person name="Song X."/>
            <person name="Zhang H."/>
            <person name="Dai N."/>
            <person name="Sheng W."/>
            <person name="Hou X."/>
            <person name="Wei L."/>
        </authorList>
    </citation>
    <scope>NUCLEOTIDE SEQUENCE</scope>
    <source>
        <strain evidence="1">G01</strain>
        <tissue evidence="1">Leaf</tissue>
    </source>
</reference>
<comment type="caution">
    <text evidence="1">The sequence shown here is derived from an EMBL/GenBank/DDBJ whole genome shotgun (WGS) entry which is preliminary data.</text>
</comment>
<name>A0AAW2IV46_9LAMI</name>
<dbReference type="EMBL" id="JACGWK010001589">
    <property type="protein sequence ID" value="KAL0285520.1"/>
    <property type="molecule type" value="Genomic_DNA"/>
</dbReference>
<reference evidence="1" key="2">
    <citation type="journal article" date="2024" name="Plant">
        <title>Genomic evolution and insights into agronomic trait innovations of Sesamum species.</title>
        <authorList>
            <person name="Miao H."/>
            <person name="Wang L."/>
            <person name="Qu L."/>
            <person name="Liu H."/>
            <person name="Sun Y."/>
            <person name="Le M."/>
            <person name="Wang Q."/>
            <person name="Wei S."/>
            <person name="Zheng Y."/>
            <person name="Lin W."/>
            <person name="Duan Y."/>
            <person name="Cao H."/>
            <person name="Xiong S."/>
            <person name="Wang X."/>
            <person name="Wei L."/>
            <person name="Li C."/>
            <person name="Ma Q."/>
            <person name="Ju M."/>
            <person name="Zhao R."/>
            <person name="Li G."/>
            <person name="Mu C."/>
            <person name="Tian Q."/>
            <person name="Mei H."/>
            <person name="Zhang T."/>
            <person name="Gao T."/>
            <person name="Zhang H."/>
        </authorList>
    </citation>
    <scope>NUCLEOTIDE SEQUENCE</scope>
    <source>
        <strain evidence="1">G01</strain>
    </source>
</reference>
<gene>
    <name evidence="1" type="ORF">Sangu_2774600</name>
</gene>
<proteinExistence type="predicted"/>
<organism evidence="1">
    <name type="scientific">Sesamum angustifolium</name>
    <dbReference type="NCBI Taxonomy" id="2727405"/>
    <lineage>
        <taxon>Eukaryota</taxon>
        <taxon>Viridiplantae</taxon>
        <taxon>Streptophyta</taxon>
        <taxon>Embryophyta</taxon>
        <taxon>Tracheophyta</taxon>
        <taxon>Spermatophyta</taxon>
        <taxon>Magnoliopsida</taxon>
        <taxon>eudicotyledons</taxon>
        <taxon>Gunneridae</taxon>
        <taxon>Pentapetalae</taxon>
        <taxon>asterids</taxon>
        <taxon>lamiids</taxon>
        <taxon>Lamiales</taxon>
        <taxon>Pedaliaceae</taxon>
        <taxon>Sesamum</taxon>
    </lineage>
</organism>
<sequence length="71" mass="8351">MRAISGVIEHELSILILDDDLYDSRVLNVELERLFSIGHYLQISEMMDASFWQLQHPVSMRTYFLVKDCAF</sequence>
<dbReference type="AlphaFoldDB" id="A0AAW2IV46"/>
<protein>
    <submittedName>
        <fullName evidence="1">Uncharacterized protein</fullName>
    </submittedName>
</protein>
<accession>A0AAW2IV46</accession>